<feature type="non-terminal residue" evidence="2">
    <location>
        <position position="250"/>
    </location>
</feature>
<protein>
    <recommendedName>
        <fullName evidence="3">Proline racemase</fullName>
    </recommendedName>
</protein>
<sequence length="250" mass="26656">MTPPVTDEAAFGLIFLSAGGFRDMCGHGSIGAATLAVEIGIVETREPETEVAIDVPAGLIRVRVSVENGKVRSGTLQNVPSFLYKSGVIKVPRLGELPVDIAFGGNFYAIIEAKDLGIKSDVASIKEIYTSGLFEEIIESINKQVQIQHPEKDYIKGLSAILISDKVTNPEAEARDTVKNILMLGNNCIDRSPCGSGTSARVATHYAKGKLRLGEILVTESIIGSHFHAKAVKEVSVGSIKAIIPEVTGR</sequence>
<accession>X1IRL1</accession>
<dbReference type="Pfam" id="PF05544">
    <property type="entry name" value="Pro_racemase"/>
    <property type="match status" value="1"/>
</dbReference>
<dbReference type="AlphaFoldDB" id="X1IRL1"/>
<organism evidence="2">
    <name type="scientific">marine sediment metagenome</name>
    <dbReference type="NCBI Taxonomy" id="412755"/>
    <lineage>
        <taxon>unclassified sequences</taxon>
        <taxon>metagenomes</taxon>
        <taxon>ecological metagenomes</taxon>
    </lineage>
</organism>
<comment type="caution">
    <text evidence="2">The sequence shown here is derived from an EMBL/GenBank/DDBJ whole genome shotgun (WGS) entry which is preliminary data.</text>
</comment>
<dbReference type="SUPFAM" id="SSF54506">
    <property type="entry name" value="Diaminopimelate epimerase-like"/>
    <property type="match status" value="1"/>
</dbReference>
<name>X1IRL1_9ZZZZ</name>
<dbReference type="EMBL" id="BARU01032508">
    <property type="protein sequence ID" value="GAH71880.1"/>
    <property type="molecule type" value="Genomic_DNA"/>
</dbReference>
<dbReference type="Gene3D" id="3.10.310.10">
    <property type="entry name" value="Diaminopimelate Epimerase, Chain A, domain 1"/>
    <property type="match status" value="2"/>
</dbReference>
<dbReference type="GO" id="GO:0047580">
    <property type="term" value="F:4-hydroxyproline epimerase activity"/>
    <property type="evidence" value="ECO:0007669"/>
    <property type="project" value="TreeGrafter"/>
</dbReference>
<dbReference type="PANTHER" id="PTHR33442:SF5">
    <property type="entry name" value="BIFUNCTIONAL TRANS-3-HYDROXY-L-PROLINE DEHYDRATASE_2-EPIMERASE"/>
    <property type="match status" value="1"/>
</dbReference>
<evidence type="ECO:0008006" key="3">
    <source>
        <dbReference type="Google" id="ProtNLM"/>
    </source>
</evidence>
<reference evidence="2" key="1">
    <citation type="journal article" date="2014" name="Front. Microbiol.">
        <title>High frequency of phylogenetically diverse reductive dehalogenase-homologous genes in deep subseafloor sedimentary metagenomes.</title>
        <authorList>
            <person name="Kawai M."/>
            <person name="Futagami T."/>
            <person name="Toyoda A."/>
            <person name="Takaki Y."/>
            <person name="Nishi S."/>
            <person name="Hori S."/>
            <person name="Arai W."/>
            <person name="Tsubouchi T."/>
            <person name="Morono Y."/>
            <person name="Uchiyama I."/>
            <person name="Ito T."/>
            <person name="Fujiyama A."/>
            <person name="Inagaki F."/>
            <person name="Takami H."/>
        </authorList>
    </citation>
    <scope>NUCLEOTIDE SEQUENCE</scope>
    <source>
        <strain evidence="2">Expedition CK06-06</strain>
    </source>
</reference>
<dbReference type="InterPro" id="IPR008794">
    <property type="entry name" value="Pro_racemase_fam"/>
</dbReference>
<evidence type="ECO:0000256" key="1">
    <source>
        <dbReference type="ARBA" id="ARBA00007529"/>
    </source>
</evidence>
<evidence type="ECO:0000313" key="2">
    <source>
        <dbReference type="EMBL" id="GAH71880.1"/>
    </source>
</evidence>
<dbReference type="SFLD" id="SFLDS00028">
    <property type="entry name" value="Proline_Racemase"/>
    <property type="match status" value="1"/>
</dbReference>
<dbReference type="PANTHER" id="PTHR33442">
    <property type="entry name" value="TRANS-3-HYDROXY-L-PROLINE DEHYDRATASE"/>
    <property type="match status" value="1"/>
</dbReference>
<dbReference type="FunFam" id="3.10.310.10:FF:000005">
    <property type="entry name" value="Proline racemase"/>
    <property type="match status" value="1"/>
</dbReference>
<proteinExistence type="inferred from homology"/>
<gene>
    <name evidence="2" type="ORF">S03H2_51259</name>
</gene>
<comment type="similarity">
    <text evidence="1">Belongs to the proline racemase family.</text>
</comment>